<organism evidence="2 3">
    <name type="scientific">Meloidogyne enterolobii</name>
    <name type="common">Root-knot nematode worm</name>
    <name type="synonym">Meloidogyne mayaguensis</name>
    <dbReference type="NCBI Taxonomy" id="390850"/>
    <lineage>
        <taxon>Eukaryota</taxon>
        <taxon>Metazoa</taxon>
        <taxon>Ecdysozoa</taxon>
        <taxon>Nematoda</taxon>
        <taxon>Chromadorea</taxon>
        <taxon>Rhabditida</taxon>
        <taxon>Tylenchina</taxon>
        <taxon>Tylenchomorpha</taxon>
        <taxon>Tylenchoidea</taxon>
        <taxon>Meloidogynidae</taxon>
        <taxon>Meloidogyninae</taxon>
        <taxon>Meloidogyne</taxon>
    </lineage>
</organism>
<dbReference type="EMBL" id="CAJEWN010000534">
    <property type="protein sequence ID" value="CAD2185182.1"/>
    <property type="molecule type" value="Genomic_DNA"/>
</dbReference>
<proteinExistence type="predicted"/>
<gene>
    <name evidence="2" type="ORF">MENT_LOCUS37589</name>
</gene>
<keyword evidence="1" id="KW-0472">Membrane</keyword>
<feature type="transmembrane region" description="Helical" evidence="1">
    <location>
        <begin position="6"/>
        <end position="23"/>
    </location>
</feature>
<comment type="caution">
    <text evidence="2">The sequence shown here is derived from an EMBL/GenBank/DDBJ whole genome shotgun (WGS) entry which is preliminary data.</text>
</comment>
<evidence type="ECO:0000313" key="2">
    <source>
        <dbReference type="EMBL" id="CAD2185182.1"/>
    </source>
</evidence>
<name>A0A6V7WDV1_MELEN</name>
<keyword evidence="1" id="KW-0812">Transmembrane</keyword>
<evidence type="ECO:0000313" key="3">
    <source>
        <dbReference type="Proteomes" id="UP000580250"/>
    </source>
</evidence>
<dbReference type="Proteomes" id="UP000580250">
    <property type="component" value="Unassembled WGS sequence"/>
</dbReference>
<evidence type="ECO:0000256" key="1">
    <source>
        <dbReference type="SAM" id="Phobius"/>
    </source>
</evidence>
<reference evidence="2 3" key="1">
    <citation type="submission" date="2020-08" db="EMBL/GenBank/DDBJ databases">
        <authorList>
            <person name="Koutsovoulos G."/>
            <person name="Danchin GJ E."/>
        </authorList>
    </citation>
    <scope>NUCLEOTIDE SEQUENCE [LARGE SCALE GENOMIC DNA]</scope>
</reference>
<keyword evidence="1" id="KW-1133">Transmembrane helix</keyword>
<protein>
    <submittedName>
        <fullName evidence="2">Uncharacterized protein</fullName>
    </submittedName>
</protein>
<accession>A0A6V7WDV1</accession>
<sequence length="80" mass="9430">MKKKQFDPSFGVFCIVLLFYFIFKKVLRMMMPILTVTQQDSHLEAQIFLKMISRHDSEESFDSCHSVPPVTSIKNRWSTN</sequence>
<dbReference type="AlphaFoldDB" id="A0A6V7WDV1"/>